<keyword evidence="8" id="KW-0413">Isomerase</keyword>
<comment type="caution">
    <text evidence="8">The sequence shown here is derived from an EMBL/GenBank/DDBJ whole genome shotgun (WGS) entry which is preliminary data.</text>
</comment>
<feature type="domain" description="Glucose-6-phosphate isomerase prokaryote" evidence="7">
    <location>
        <begin position="55"/>
        <end position="217"/>
    </location>
</feature>
<dbReference type="GO" id="GO:0005737">
    <property type="term" value="C:cytoplasm"/>
    <property type="evidence" value="ECO:0007669"/>
    <property type="project" value="InterPro"/>
</dbReference>
<accession>A0A7C3J3L8</accession>
<dbReference type="Pfam" id="PF06560">
    <property type="entry name" value="GPI"/>
    <property type="match status" value="1"/>
</dbReference>
<name>A0A7C3J3L8_9CREN</name>
<evidence type="ECO:0000256" key="5">
    <source>
        <dbReference type="ARBA" id="ARBA00023152"/>
    </source>
</evidence>
<comment type="catalytic activity">
    <reaction evidence="6">
        <text>alpha-D-glucose 6-phosphate = beta-D-fructose 6-phosphate</text>
        <dbReference type="Rhea" id="RHEA:11816"/>
        <dbReference type="ChEBI" id="CHEBI:57634"/>
        <dbReference type="ChEBI" id="CHEBI:58225"/>
        <dbReference type="EC" id="5.3.1.9"/>
    </reaction>
</comment>
<comment type="pathway">
    <text evidence="1">Carbohydrate degradation; glycolysis; D-glyceraldehyde 3-phosphate and glycerone phosphate from D-glucose: step 2/4.</text>
</comment>
<reference evidence="8" key="1">
    <citation type="journal article" date="2020" name="mSystems">
        <title>Genome- and Community-Level Interaction Insights into Carbon Utilization and Element Cycling Functions of Hydrothermarchaeota in Hydrothermal Sediment.</title>
        <authorList>
            <person name="Zhou Z."/>
            <person name="Liu Y."/>
            <person name="Xu W."/>
            <person name="Pan J."/>
            <person name="Luo Z.H."/>
            <person name="Li M."/>
        </authorList>
    </citation>
    <scope>NUCLEOTIDE SEQUENCE [LARGE SCALE GENOMIC DNA]</scope>
    <source>
        <strain evidence="8">SpSt-468</strain>
    </source>
</reference>
<evidence type="ECO:0000256" key="4">
    <source>
        <dbReference type="ARBA" id="ARBA00022432"/>
    </source>
</evidence>
<dbReference type="EMBL" id="DSTX01000002">
    <property type="protein sequence ID" value="HFK20156.1"/>
    <property type="molecule type" value="Genomic_DNA"/>
</dbReference>
<dbReference type="InterPro" id="IPR011051">
    <property type="entry name" value="RmlC_Cupin_sf"/>
</dbReference>
<proteinExistence type="inferred from homology"/>
<comment type="similarity">
    <text evidence="2">Belongs to the archaeal-type GPI family.</text>
</comment>
<dbReference type="GO" id="GO:0006096">
    <property type="term" value="P:glycolytic process"/>
    <property type="evidence" value="ECO:0007669"/>
    <property type="project" value="UniProtKB-UniPathway"/>
</dbReference>
<dbReference type="UniPathway" id="UPA00109">
    <property type="reaction ID" value="UER00181"/>
</dbReference>
<evidence type="ECO:0000256" key="3">
    <source>
        <dbReference type="ARBA" id="ARBA00011952"/>
    </source>
</evidence>
<dbReference type="GO" id="GO:0004347">
    <property type="term" value="F:glucose-6-phosphate isomerase activity"/>
    <property type="evidence" value="ECO:0007669"/>
    <property type="project" value="UniProtKB-EC"/>
</dbReference>
<evidence type="ECO:0000256" key="2">
    <source>
        <dbReference type="ARBA" id="ARBA00006542"/>
    </source>
</evidence>
<dbReference type="CDD" id="cd02218">
    <property type="entry name" value="cupin_PGI"/>
    <property type="match status" value="1"/>
</dbReference>
<dbReference type="InterPro" id="IPR014710">
    <property type="entry name" value="RmlC-like_jellyroll"/>
</dbReference>
<protein>
    <recommendedName>
        <fullName evidence="3">glucose-6-phosphate isomerase</fullName>
        <ecNumber evidence="3">5.3.1.9</ecNumber>
    </recommendedName>
</protein>
<dbReference type="GO" id="GO:0006094">
    <property type="term" value="P:gluconeogenesis"/>
    <property type="evidence" value="ECO:0007669"/>
    <property type="project" value="UniProtKB-KW"/>
</dbReference>
<evidence type="ECO:0000313" key="8">
    <source>
        <dbReference type="EMBL" id="HFK20156.1"/>
    </source>
</evidence>
<dbReference type="Gene3D" id="2.60.120.10">
    <property type="entry name" value="Jelly Rolls"/>
    <property type="match status" value="1"/>
</dbReference>
<dbReference type="AlphaFoldDB" id="A0A7C3J3L8"/>
<evidence type="ECO:0000256" key="1">
    <source>
        <dbReference type="ARBA" id="ARBA00004926"/>
    </source>
</evidence>
<dbReference type="InterPro" id="IPR010551">
    <property type="entry name" value="G6P_isomerase_prok"/>
</dbReference>
<evidence type="ECO:0000259" key="7">
    <source>
        <dbReference type="Pfam" id="PF06560"/>
    </source>
</evidence>
<dbReference type="EC" id="5.3.1.9" evidence="3"/>
<keyword evidence="4" id="KW-0312">Gluconeogenesis</keyword>
<keyword evidence="5" id="KW-0324">Glycolysis</keyword>
<gene>
    <name evidence="8" type="ORF">ENS19_02645</name>
</gene>
<sequence length="269" mass="30082">MTSKQQSTNSASNKMLKRCLRMLELRLHFGKITIGDDMEVSLDGRRLPSKPRLLKDLAKVLMAPQVLDMIGGSTVLYKMCRDAVHEKDAPAFRKHAVRFDITVISPIALGDEYNKTLGHYHPEAAKGLTYPELYQVLSGQAIFLLQRQEGGRITEFRIMEANAGDAVLIPPNFGHVTVNPGDDLLVLSNLVSSSFESIYGDYISKRGAAYYVLKGKRVIPNPEYVQPPPPKRSGTRYPISKDLYSDFISCPRCFSFLNDPSAIADRFLI</sequence>
<organism evidence="8">
    <name type="scientific">Candidatus Methanomethylicus mesodigestus</name>
    <dbReference type="NCBI Taxonomy" id="1867258"/>
    <lineage>
        <taxon>Archaea</taxon>
        <taxon>Thermoproteota</taxon>
        <taxon>Methanosuratincolia</taxon>
        <taxon>Candidatus Methanomethylicales</taxon>
        <taxon>Candidatus Methanomethylicaceae</taxon>
        <taxon>Candidatus Methanomethylicus</taxon>
    </lineage>
</organism>
<dbReference type="SUPFAM" id="SSF51182">
    <property type="entry name" value="RmlC-like cupins"/>
    <property type="match status" value="1"/>
</dbReference>
<evidence type="ECO:0000256" key="6">
    <source>
        <dbReference type="ARBA" id="ARBA00029321"/>
    </source>
</evidence>